<evidence type="ECO:0000313" key="5">
    <source>
        <dbReference type="Proteomes" id="UP000509684"/>
    </source>
</evidence>
<reference evidence="3" key="3">
    <citation type="submission" date="2020-06" db="EMBL/GenBank/DDBJ databases">
        <authorList>
            <person name="Arumugam K."/>
            <person name="Besarab I."/>
            <person name="Haryono M."/>
            <person name="Bagci C."/>
            <person name="Beier S."/>
            <person name="Buchfink B."/>
            <person name="Gorska A."/>
            <person name="Qiu G."/>
            <person name="Huson D.H."/>
            <person name="Williams R.B."/>
        </authorList>
    </citation>
    <scope>NUCLEOTIDE SEQUENCE</scope>
    <source>
        <strain evidence="3">SSA1</strain>
    </source>
</reference>
<evidence type="ECO:0000313" key="2">
    <source>
        <dbReference type="EMBL" id="KFB78557.1"/>
    </source>
</evidence>
<gene>
    <name evidence="1" type="primary">ubiJ</name>
    <name evidence="2" type="ORF">AW06_000170</name>
    <name evidence="3" type="ORF">HWD57_06465</name>
</gene>
<name>A0A080MB90_9PROT</name>
<dbReference type="EMBL" id="CP058708">
    <property type="protein sequence ID" value="QLH49460.1"/>
    <property type="molecule type" value="Genomic_DNA"/>
</dbReference>
<dbReference type="GO" id="GO:0005737">
    <property type="term" value="C:cytoplasm"/>
    <property type="evidence" value="ECO:0007669"/>
    <property type="project" value="UniProtKB-SubCell"/>
</dbReference>
<dbReference type="KEGG" id="acog:HWD57_06465"/>
<protein>
    <recommendedName>
        <fullName evidence="1">Ubiquinone biosynthesis accessory factor UbiJ</fullName>
    </recommendedName>
</protein>
<dbReference type="UniPathway" id="UPA00232"/>
<dbReference type="GO" id="GO:0006744">
    <property type="term" value="P:ubiquinone biosynthetic process"/>
    <property type="evidence" value="ECO:0007669"/>
    <property type="project" value="UniProtKB-UniRule"/>
</dbReference>
<comment type="subcellular location">
    <subcellularLocation>
        <location evidence="1">Cytoplasm</location>
    </subcellularLocation>
</comment>
<reference evidence="2 4" key="1">
    <citation type="submission" date="2014-02" db="EMBL/GenBank/DDBJ databases">
        <title>Expanding our view of genomic diversity in Candidatus Accumulibacter clades.</title>
        <authorList>
            <person name="Skennerton C.T."/>
            <person name="Barr J.J."/>
            <person name="Slater F.R."/>
            <person name="Bond P.L."/>
            <person name="Tyson G.W."/>
        </authorList>
    </citation>
    <scope>NUCLEOTIDE SEQUENCE [LARGE SCALE GENOMIC DNA]</scope>
    <source>
        <strain evidence="4">SK-02</strain>
    </source>
</reference>
<comment type="function">
    <text evidence="1">Required for ubiquinone (coenzyme Q) biosynthesis. Binds hydrophobic ubiquinone biosynthetic intermediates via its SCP2 domain and is essential for the stability of the Ubi complex. May constitute a docking platform where Ubi enzymes assemble and access their SCP2-bound polyprenyl substrates.</text>
</comment>
<keyword evidence="4" id="KW-1185">Reference proteome</keyword>
<organism evidence="2 4">
    <name type="scientific">Candidatus Accumulibacter cognatus</name>
    <dbReference type="NCBI Taxonomy" id="2954383"/>
    <lineage>
        <taxon>Bacteria</taxon>
        <taxon>Pseudomonadati</taxon>
        <taxon>Pseudomonadota</taxon>
        <taxon>Betaproteobacteria</taxon>
        <taxon>Candidatus Accumulibacter</taxon>
    </lineage>
</organism>
<accession>A0A080MB90</accession>
<dbReference type="STRING" id="1453999.AW06_000170"/>
<evidence type="ECO:0000313" key="4">
    <source>
        <dbReference type="Proteomes" id="UP000021315"/>
    </source>
</evidence>
<dbReference type="InterPro" id="IPR038989">
    <property type="entry name" value="UbiJ"/>
</dbReference>
<dbReference type="HAMAP" id="MF_02215">
    <property type="entry name" value="UbiJ"/>
    <property type="match status" value="1"/>
</dbReference>
<reference evidence="3 5" key="2">
    <citation type="journal article" date="2019" name="Microbiome">
        <title>Annotated bacterial chromosomes from frame-shift-corrected long-read metagenomic data.</title>
        <authorList>
            <person name="Arumugam K."/>
            <person name="Bagci C."/>
            <person name="Bessarab I."/>
            <person name="Beier S."/>
            <person name="Buchfink B."/>
            <person name="Gorska A."/>
            <person name="Qiu G."/>
            <person name="Huson D.H."/>
            <person name="Williams R.B.H."/>
        </authorList>
    </citation>
    <scope>NUCLEOTIDE SEQUENCE [LARGE SCALE GENOMIC DNA]</scope>
    <source>
        <strain evidence="3">SSA1</strain>
    </source>
</reference>
<dbReference type="PANTHER" id="PTHR38693:SF1">
    <property type="entry name" value="UBIQUINONE BIOSYNTHESIS ACCESSORY FACTOR UBIJ"/>
    <property type="match status" value="1"/>
</dbReference>
<evidence type="ECO:0000256" key="1">
    <source>
        <dbReference type="HAMAP-Rule" id="MF_02215"/>
    </source>
</evidence>
<keyword evidence="1" id="KW-0963">Cytoplasm</keyword>
<accession>A0A7D5S9A4</accession>
<dbReference type="AlphaFoldDB" id="A0A080MB90"/>
<dbReference type="Proteomes" id="UP000021315">
    <property type="component" value="Unassembled WGS sequence"/>
</dbReference>
<comment type="similarity">
    <text evidence="1">Belongs to the UbiJ family.</text>
</comment>
<comment type="pathway">
    <text evidence="1">Cofactor biosynthesis; ubiquinone biosynthesis.</text>
</comment>
<dbReference type="EMBL" id="JDST02000003">
    <property type="protein sequence ID" value="KFB78557.1"/>
    <property type="molecule type" value="Genomic_DNA"/>
</dbReference>
<proteinExistence type="inferred from homology"/>
<keyword evidence="1" id="KW-0831">Ubiquinone biosynthesis</keyword>
<dbReference type="PANTHER" id="PTHR38693">
    <property type="entry name" value="UBIQUINONE BIOSYNTHESIS PROTEIN UBIJ"/>
    <property type="match status" value="1"/>
</dbReference>
<evidence type="ECO:0000313" key="3">
    <source>
        <dbReference type="EMBL" id="QLH49460.1"/>
    </source>
</evidence>
<sequence>MLAWPTLVLLNHLLQGESWACDRLIPFAGKTALLQFGSTALLFKISDRGTFETTAAGTPATVSITLPSEAPALAFTEQASLLTSATISGSVDLAETLGFVFRNLRWDIEHDLSKVLGDVVAHRGLQFVKQLGQWQLVGLRKLAIGVAEYLTEENAAIARRGDIERFCLEVDALRDDFSRMERRLAQLERG</sequence>
<dbReference type="Proteomes" id="UP000509684">
    <property type="component" value="Chromosome"/>
</dbReference>